<protein>
    <submittedName>
        <fullName evidence="4">Pentatricopeptide repeat-containing protein</fullName>
    </submittedName>
</protein>
<gene>
    <name evidence="4" type="ORF">QJS04_geneDACA017075</name>
</gene>
<accession>A0AAV9ALX7</accession>
<evidence type="ECO:0000313" key="4">
    <source>
        <dbReference type="EMBL" id="KAK1265182.1"/>
    </source>
</evidence>
<dbReference type="Proteomes" id="UP001179952">
    <property type="component" value="Unassembled WGS sequence"/>
</dbReference>
<dbReference type="Pfam" id="PF01535">
    <property type="entry name" value="PPR"/>
    <property type="match status" value="3"/>
</dbReference>
<keyword evidence="5" id="KW-1185">Reference proteome</keyword>
<evidence type="ECO:0000256" key="3">
    <source>
        <dbReference type="SAM" id="MobiDB-lite"/>
    </source>
</evidence>
<sequence length="485" mass="53126">MQRIAPLRSTTRSLRRRRNHWPLRPTNSQLALETLKRSIAGDDNPKHGFLSVLIDSYKTHHCPPNPIAYSFTIQSLARRSLFRHLEPVLDHLQSSERFETDECAFVELIRRYGKAGMHKEAVDVFLRMPRFRCAPTSASLDALLRVLCASAEGLALVGDVLVNASDMRVRLAGSSFGILIRALCRAGKVRAAIELLGQMEVHECAPDAGTYSSILHSLCEHSDSASVVGFLEQMRGAGVTPNGGEYARVVRVLARERKAREAYAMLCQMRRDGARPNIAVYNVVLDGFASVGDSRKVNEVFDEILVMGLAPDVFTYNAYINGLCKKGDIDGARNMLACMAKAGCEADAVTYNTIVAACGEAGDMGRAREVICEMRAKGLVEDAQTYAIVIEGLVAKGEVREACEVLEQMRRRGWDPPVLILDAVICGLCERGMALEAVRVLGEVVGRSVSPGARSWMALLGVCGVVFEKALMGLEDVIKLDQMLP</sequence>
<reference evidence="4" key="1">
    <citation type="journal article" date="2023" name="Nat. Commun.">
        <title>Diploid and tetraploid genomes of Acorus and the evolution of monocots.</title>
        <authorList>
            <person name="Ma L."/>
            <person name="Liu K.W."/>
            <person name="Li Z."/>
            <person name="Hsiao Y.Y."/>
            <person name="Qi Y."/>
            <person name="Fu T."/>
            <person name="Tang G.D."/>
            <person name="Zhang D."/>
            <person name="Sun W.H."/>
            <person name="Liu D.K."/>
            <person name="Li Y."/>
            <person name="Chen G.Z."/>
            <person name="Liu X.D."/>
            <person name="Liao X.Y."/>
            <person name="Jiang Y.T."/>
            <person name="Yu X."/>
            <person name="Hao Y."/>
            <person name="Huang J."/>
            <person name="Zhao X.W."/>
            <person name="Ke S."/>
            <person name="Chen Y.Y."/>
            <person name="Wu W.L."/>
            <person name="Hsu J.L."/>
            <person name="Lin Y.F."/>
            <person name="Huang M.D."/>
            <person name="Li C.Y."/>
            <person name="Huang L."/>
            <person name="Wang Z.W."/>
            <person name="Zhao X."/>
            <person name="Zhong W.Y."/>
            <person name="Peng D.H."/>
            <person name="Ahmad S."/>
            <person name="Lan S."/>
            <person name="Zhang J.S."/>
            <person name="Tsai W.C."/>
            <person name="Van de Peer Y."/>
            <person name="Liu Z.J."/>
        </authorList>
    </citation>
    <scope>NUCLEOTIDE SEQUENCE</scope>
    <source>
        <strain evidence="4">SCP</strain>
    </source>
</reference>
<feature type="repeat" description="PPR" evidence="2">
    <location>
        <begin position="172"/>
        <end position="206"/>
    </location>
</feature>
<feature type="repeat" description="PPR" evidence="2">
    <location>
        <begin position="101"/>
        <end position="135"/>
    </location>
</feature>
<organism evidence="4 5">
    <name type="scientific">Acorus gramineus</name>
    <name type="common">Dwarf sweet flag</name>
    <dbReference type="NCBI Taxonomy" id="55184"/>
    <lineage>
        <taxon>Eukaryota</taxon>
        <taxon>Viridiplantae</taxon>
        <taxon>Streptophyta</taxon>
        <taxon>Embryophyta</taxon>
        <taxon>Tracheophyta</taxon>
        <taxon>Spermatophyta</taxon>
        <taxon>Magnoliopsida</taxon>
        <taxon>Liliopsida</taxon>
        <taxon>Acoraceae</taxon>
        <taxon>Acorus</taxon>
    </lineage>
</organism>
<dbReference type="EMBL" id="JAUJYN010000008">
    <property type="protein sequence ID" value="KAK1265182.1"/>
    <property type="molecule type" value="Genomic_DNA"/>
</dbReference>
<name>A0AAV9ALX7_ACOGR</name>
<feature type="repeat" description="PPR" evidence="2">
    <location>
        <begin position="382"/>
        <end position="416"/>
    </location>
</feature>
<dbReference type="PANTHER" id="PTHR45613:SF9">
    <property type="entry name" value="MITOCHONDRIAL GROUP I INTRON SPLICING FACTOR CCM1"/>
    <property type="match status" value="1"/>
</dbReference>
<reference evidence="4" key="2">
    <citation type="submission" date="2023-06" db="EMBL/GenBank/DDBJ databases">
        <authorList>
            <person name="Ma L."/>
            <person name="Liu K.-W."/>
            <person name="Li Z."/>
            <person name="Hsiao Y.-Y."/>
            <person name="Qi Y."/>
            <person name="Fu T."/>
            <person name="Tang G."/>
            <person name="Zhang D."/>
            <person name="Sun W.-H."/>
            <person name="Liu D.-K."/>
            <person name="Li Y."/>
            <person name="Chen G.-Z."/>
            <person name="Liu X.-D."/>
            <person name="Liao X.-Y."/>
            <person name="Jiang Y.-T."/>
            <person name="Yu X."/>
            <person name="Hao Y."/>
            <person name="Huang J."/>
            <person name="Zhao X.-W."/>
            <person name="Ke S."/>
            <person name="Chen Y.-Y."/>
            <person name="Wu W.-L."/>
            <person name="Hsu J.-L."/>
            <person name="Lin Y.-F."/>
            <person name="Huang M.-D."/>
            <person name="Li C.-Y."/>
            <person name="Huang L."/>
            <person name="Wang Z.-W."/>
            <person name="Zhao X."/>
            <person name="Zhong W.-Y."/>
            <person name="Peng D.-H."/>
            <person name="Ahmad S."/>
            <person name="Lan S."/>
            <person name="Zhang J.-S."/>
            <person name="Tsai W.-C."/>
            <person name="Van De Peer Y."/>
            <person name="Liu Z.-J."/>
        </authorList>
    </citation>
    <scope>NUCLEOTIDE SEQUENCE</scope>
    <source>
        <strain evidence="4">SCP</strain>
        <tissue evidence="4">Leaves</tissue>
    </source>
</reference>
<feature type="repeat" description="PPR" evidence="2">
    <location>
        <begin position="277"/>
        <end position="311"/>
    </location>
</feature>
<evidence type="ECO:0000256" key="1">
    <source>
        <dbReference type="ARBA" id="ARBA00022737"/>
    </source>
</evidence>
<dbReference type="InterPro" id="IPR011990">
    <property type="entry name" value="TPR-like_helical_dom_sf"/>
</dbReference>
<dbReference type="InterPro" id="IPR002885">
    <property type="entry name" value="PPR_rpt"/>
</dbReference>
<evidence type="ECO:0000256" key="2">
    <source>
        <dbReference type="PROSITE-ProRule" id="PRU00708"/>
    </source>
</evidence>
<dbReference type="NCBIfam" id="TIGR00756">
    <property type="entry name" value="PPR"/>
    <property type="match status" value="7"/>
</dbReference>
<proteinExistence type="predicted"/>
<keyword evidence="1" id="KW-0677">Repeat</keyword>
<comment type="caution">
    <text evidence="4">The sequence shown here is derived from an EMBL/GenBank/DDBJ whole genome shotgun (WGS) entry which is preliminary data.</text>
</comment>
<dbReference type="Gene3D" id="1.25.40.10">
    <property type="entry name" value="Tetratricopeptide repeat domain"/>
    <property type="match status" value="4"/>
</dbReference>
<evidence type="ECO:0000313" key="5">
    <source>
        <dbReference type="Proteomes" id="UP001179952"/>
    </source>
</evidence>
<dbReference type="PANTHER" id="PTHR45613">
    <property type="entry name" value="PENTATRICOPEPTIDE REPEAT-CONTAINING PROTEIN"/>
    <property type="match status" value="1"/>
</dbReference>
<dbReference type="AlphaFoldDB" id="A0AAV9ALX7"/>
<feature type="region of interest" description="Disordered" evidence="3">
    <location>
        <begin position="1"/>
        <end position="20"/>
    </location>
</feature>
<dbReference type="Pfam" id="PF13812">
    <property type="entry name" value="PPR_3"/>
    <property type="match status" value="1"/>
</dbReference>
<dbReference type="Pfam" id="PF13041">
    <property type="entry name" value="PPR_2"/>
    <property type="match status" value="2"/>
</dbReference>
<dbReference type="PROSITE" id="PS51375">
    <property type="entry name" value="PPR"/>
    <property type="match status" value="8"/>
</dbReference>
<feature type="repeat" description="PPR" evidence="2">
    <location>
        <begin position="242"/>
        <end position="276"/>
    </location>
</feature>
<feature type="repeat" description="PPR" evidence="2">
    <location>
        <begin position="312"/>
        <end position="346"/>
    </location>
</feature>
<feature type="repeat" description="PPR" evidence="2">
    <location>
        <begin position="347"/>
        <end position="381"/>
    </location>
</feature>
<feature type="repeat" description="PPR" evidence="2">
    <location>
        <begin position="207"/>
        <end position="241"/>
    </location>
</feature>